<accession>A0A5B7FS96</accession>
<reference evidence="1 2" key="1">
    <citation type="submission" date="2019-05" db="EMBL/GenBank/DDBJ databases">
        <title>Another draft genome of Portunus trituberculatus and its Hox gene families provides insights of decapod evolution.</title>
        <authorList>
            <person name="Jeong J.-H."/>
            <person name="Song I."/>
            <person name="Kim S."/>
            <person name="Choi T."/>
            <person name="Kim D."/>
            <person name="Ryu S."/>
            <person name="Kim W."/>
        </authorList>
    </citation>
    <scope>NUCLEOTIDE SEQUENCE [LARGE SCALE GENOMIC DNA]</scope>
    <source>
        <tissue evidence="1">Muscle</tissue>
    </source>
</reference>
<evidence type="ECO:0000313" key="1">
    <source>
        <dbReference type="EMBL" id="MPC50640.1"/>
    </source>
</evidence>
<name>A0A5B7FS96_PORTR</name>
<dbReference type="AlphaFoldDB" id="A0A5B7FS96"/>
<dbReference type="Proteomes" id="UP000324222">
    <property type="component" value="Unassembled WGS sequence"/>
</dbReference>
<sequence length="41" mass="4578">MCRTYTCGCGWMCGLVSGWVDSGVIVRMGEYLFEIHCVLTT</sequence>
<dbReference type="EMBL" id="VSRR010009635">
    <property type="protein sequence ID" value="MPC50640.1"/>
    <property type="molecule type" value="Genomic_DNA"/>
</dbReference>
<protein>
    <submittedName>
        <fullName evidence="1">Uncharacterized protein</fullName>
    </submittedName>
</protein>
<proteinExistence type="predicted"/>
<evidence type="ECO:0000313" key="2">
    <source>
        <dbReference type="Proteomes" id="UP000324222"/>
    </source>
</evidence>
<keyword evidence="2" id="KW-1185">Reference proteome</keyword>
<gene>
    <name evidence="1" type="ORF">E2C01_044469</name>
</gene>
<organism evidence="1 2">
    <name type="scientific">Portunus trituberculatus</name>
    <name type="common">Swimming crab</name>
    <name type="synonym">Neptunus trituberculatus</name>
    <dbReference type="NCBI Taxonomy" id="210409"/>
    <lineage>
        <taxon>Eukaryota</taxon>
        <taxon>Metazoa</taxon>
        <taxon>Ecdysozoa</taxon>
        <taxon>Arthropoda</taxon>
        <taxon>Crustacea</taxon>
        <taxon>Multicrustacea</taxon>
        <taxon>Malacostraca</taxon>
        <taxon>Eumalacostraca</taxon>
        <taxon>Eucarida</taxon>
        <taxon>Decapoda</taxon>
        <taxon>Pleocyemata</taxon>
        <taxon>Brachyura</taxon>
        <taxon>Eubrachyura</taxon>
        <taxon>Portunoidea</taxon>
        <taxon>Portunidae</taxon>
        <taxon>Portuninae</taxon>
        <taxon>Portunus</taxon>
    </lineage>
</organism>
<comment type="caution">
    <text evidence="1">The sequence shown here is derived from an EMBL/GenBank/DDBJ whole genome shotgun (WGS) entry which is preliminary data.</text>
</comment>